<evidence type="ECO:0000313" key="3">
    <source>
        <dbReference type="Proteomes" id="UP001066276"/>
    </source>
</evidence>
<name>A0AAV7R773_PLEWA</name>
<feature type="region of interest" description="Disordered" evidence="1">
    <location>
        <begin position="1"/>
        <end position="57"/>
    </location>
</feature>
<protein>
    <submittedName>
        <fullName evidence="2">Uncharacterized protein</fullName>
    </submittedName>
</protein>
<gene>
    <name evidence="2" type="ORF">NDU88_012878</name>
</gene>
<keyword evidence="3" id="KW-1185">Reference proteome</keyword>
<evidence type="ECO:0000313" key="2">
    <source>
        <dbReference type="EMBL" id="KAJ1146613.1"/>
    </source>
</evidence>
<reference evidence="2" key="1">
    <citation type="journal article" date="2022" name="bioRxiv">
        <title>Sequencing and chromosome-scale assembly of the giantPleurodeles waltlgenome.</title>
        <authorList>
            <person name="Brown T."/>
            <person name="Elewa A."/>
            <person name="Iarovenko S."/>
            <person name="Subramanian E."/>
            <person name="Araus A.J."/>
            <person name="Petzold A."/>
            <person name="Susuki M."/>
            <person name="Suzuki K.-i.T."/>
            <person name="Hayashi T."/>
            <person name="Toyoda A."/>
            <person name="Oliveira C."/>
            <person name="Osipova E."/>
            <person name="Leigh N.D."/>
            <person name="Simon A."/>
            <person name="Yun M.H."/>
        </authorList>
    </citation>
    <scope>NUCLEOTIDE SEQUENCE</scope>
    <source>
        <strain evidence="2">20211129_DDA</strain>
        <tissue evidence="2">Liver</tissue>
    </source>
</reference>
<sequence length="122" mass="13505">MLGAARAWRPEREREDGGGGGGERRLRQRGPWAGGPRRRLPRGGPRAGAEARTPQGAIEGKTAVRLRSHFRSSFRSEKLITETEMLTGRVQHPGQRLEVCSKPYIIIRRARGTEGIGRQTPA</sequence>
<feature type="compositionally biased region" description="Basic and acidic residues" evidence="1">
    <location>
        <begin position="8"/>
        <end position="25"/>
    </location>
</feature>
<feature type="compositionally biased region" description="Low complexity" evidence="1">
    <location>
        <begin position="42"/>
        <end position="52"/>
    </location>
</feature>
<dbReference type="AlphaFoldDB" id="A0AAV7R773"/>
<proteinExistence type="predicted"/>
<evidence type="ECO:0000256" key="1">
    <source>
        <dbReference type="SAM" id="MobiDB-lite"/>
    </source>
</evidence>
<organism evidence="2 3">
    <name type="scientific">Pleurodeles waltl</name>
    <name type="common">Iberian ribbed newt</name>
    <dbReference type="NCBI Taxonomy" id="8319"/>
    <lineage>
        <taxon>Eukaryota</taxon>
        <taxon>Metazoa</taxon>
        <taxon>Chordata</taxon>
        <taxon>Craniata</taxon>
        <taxon>Vertebrata</taxon>
        <taxon>Euteleostomi</taxon>
        <taxon>Amphibia</taxon>
        <taxon>Batrachia</taxon>
        <taxon>Caudata</taxon>
        <taxon>Salamandroidea</taxon>
        <taxon>Salamandridae</taxon>
        <taxon>Pleurodelinae</taxon>
        <taxon>Pleurodeles</taxon>
    </lineage>
</organism>
<comment type="caution">
    <text evidence="2">The sequence shown here is derived from an EMBL/GenBank/DDBJ whole genome shotgun (WGS) entry which is preliminary data.</text>
</comment>
<dbReference type="Proteomes" id="UP001066276">
    <property type="component" value="Chromosome 6"/>
</dbReference>
<dbReference type="EMBL" id="JANPWB010000010">
    <property type="protein sequence ID" value="KAJ1146613.1"/>
    <property type="molecule type" value="Genomic_DNA"/>
</dbReference>
<accession>A0AAV7R773</accession>